<comment type="similarity">
    <text evidence="2">Belongs to the amidase family.</text>
</comment>
<dbReference type="AlphaFoldDB" id="A0A1E3P9A3"/>
<evidence type="ECO:0000259" key="7">
    <source>
        <dbReference type="Pfam" id="PF01425"/>
    </source>
</evidence>
<accession>A0A1E3P9A3</accession>
<dbReference type="OrthoDB" id="6428749at2759"/>
<feature type="active site" description="Acyl-ester intermediate" evidence="5">
    <location>
        <position position="261"/>
    </location>
</feature>
<dbReference type="RefSeq" id="XP_019041097.1">
    <property type="nucleotide sequence ID" value="XM_019185325.1"/>
</dbReference>
<organism evidence="8 9">
    <name type="scientific">Wickerhamomyces anomalus (strain ATCC 58044 / CBS 1984 / NCYC 433 / NRRL Y-366-8)</name>
    <name type="common">Yeast</name>
    <name type="synonym">Hansenula anomala</name>
    <dbReference type="NCBI Taxonomy" id="683960"/>
    <lineage>
        <taxon>Eukaryota</taxon>
        <taxon>Fungi</taxon>
        <taxon>Dikarya</taxon>
        <taxon>Ascomycota</taxon>
        <taxon>Saccharomycotina</taxon>
        <taxon>Saccharomycetes</taxon>
        <taxon>Phaffomycetales</taxon>
        <taxon>Wickerhamomycetaceae</taxon>
        <taxon>Wickerhamomyces</taxon>
    </lineage>
</organism>
<dbReference type="PIRSF" id="PIRSF001221">
    <property type="entry name" value="Amidase_fungi"/>
    <property type="match status" value="1"/>
</dbReference>
<keyword evidence="9" id="KW-1185">Reference proteome</keyword>
<feature type="binding site" evidence="6">
    <location>
        <begin position="258"/>
        <end position="261"/>
    </location>
    <ligand>
        <name>substrate</name>
    </ligand>
</feature>
<dbReference type="GeneID" id="30202571"/>
<protein>
    <recommendedName>
        <fullName evidence="3">amidase</fullName>
        <ecNumber evidence="3">3.5.1.4</ecNumber>
    </recommendedName>
</protein>
<feature type="binding site" evidence="6">
    <location>
        <position position="237"/>
    </location>
    <ligand>
        <name>substrate</name>
    </ligand>
</feature>
<name>A0A1E3P9A3_WICAA</name>
<dbReference type="GO" id="GO:0004040">
    <property type="term" value="F:amidase activity"/>
    <property type="evidence" value="ECO:0007669"/>
    <property type="project" value="UniProtKB-EC"/>
</dbReference>
<evidence type="ECO:0000256" key="1">
    <source>
        <dbReference type="ARBA" id="ARBA00001311"/>
    </source>
</evidence>
<dbReference type="InterPro" id="IPR036928">
    <property type="entry name" value="AS_sf"/>
</dbReference>
<feature type="binding site" evidence="6">
    <location>
        <position position="211"/>
    </location>
    <ligand>
        <name>substrate</name>
    </ligand>
</feature>
<feature type="domain" description="Amidase" evidence="7">
    <location>
        <begin position="106"/>
        <end position="557"/>
    </location>
</feature>
<dbReference type="PROSITE" id="PS00571">
    <property type="entry name" value="AMIDASES"/>
    <property type="match status" value="1"/>
</dbReference>
<feature type="active site" description="Charge relay system" evidence="5">
    <location>
        <position position="162"/>
    </location>
</feature>
<dbReference type="Pfam" id="PF01425">
    <property type="entry name" value="Amidase"/>
    <property type="match status" value="1"/>
</dbReference>
<keyword evidence="4" id="KW-0378">Hydrolase</keyword>
<evidence type="ECO:0000256" key="3">
    <source>
        <dbReference type="ARBA" id="ARBA00012922"/>
    </source>
</evidence>
<evidence type="ECO:0000256" key="6">
    <source>
        <dbReference type="PIRSR" id="PIRSR001221-2"/>
    </source>
</evidence>
<evidence type="ECO:0000313" key="9">
    <source>
        <dbReference type="Proteomes" id="UP000094112"/>
    </source>
</evidence>
<dbReference type="Proteomes" id="UP000094112">
    <property type="component" value="Unassembled WGS sequence"/>
</dbReference>
<dbReference type="InterPro" id="IPR023631">
    <property type="entry name" value="Amidase_dom"/>
</dbReference>
<dbReference type="PANTHER" id="PTHR46072:SF4">
    <property type="entry name" value="AMIDASE C550.07-RELATED"/>
    <property type="match status" value="1"/>
</dbReference>
<dbReference type="Gene3D" id="3.90.1300.10">
    <property type="entry name" value="Amidase signature (AS) domain"/>
    <property type="match status" value="1"/>
</dbReference>
<dbReference type="SUPFAM" id="SSF75304">
    <property type="entry name" value="Amidase signature (AS) enzymes"/>
    <property type="match status" value="1"/>
</dbReference>
<gene>
    <name evidence="8" type="ORF">WICANDRAFT_82059</name>
</gene>
<evidence type="ECO:0000256" key="2">
    <source>
        <dbReference type="ARBA" id="ARBA00009199"/>
    </source>
</evidence>
<evidence type="ECO:0000313" key="8">
    <source>
        <dbReference type="EMBL" id="ODQ61890.1"/>
    </source>
</evidence>
<evidence type="ECO:0000256" key="5">
    <source>
        <dbReference type="PIRSR" id="PIRSR001221-1"/>
    </source>
</evidence>
<reference evidence="8 9" key="1">
    <citation type="journal article" date="2016" name="Proc. Natl. Acad. Sci. U.S.A.">
        <title>Comparative genomics of biotechnologically important yeasts.</title>
        <authorList>
            <person name="Riley R."/>
            <person name="Haridas S."/>
            <person name="Wolfe K.H."/>
            <person name="Lopes M.R."/>
            <person name="Hittinger C.T."/>
            <person name="Goeker M."/>
            <person name="Salamov A.A."/>
            <person name="Wisecaver J.H."/>
            <person name="Long T.M."/>
            <person name="Calvey C.H."/>
            <person name="Aerts A.L."/>
            <person name="Barry K.W."/>
            <person name="Choi C."/>
            <person name="Clum A."/>
            <person name="Coughlan A.Y."/>
            <person name="Deshpande S."/>
            <person name="Douglass A.P."/>
            <person name="Hanson S.J."/>
            <person name="Klenk H.-P."/>
            <person name="LaButti K.M."/>
            <person name="Lapidus A."/>
            <person name="Lindquist E.A."/>
            <person name="Lipzen A.M."/>
            <person name="Meier-Kolthoff J.P."/>
            <person name="Ohm R.A."/>
            <person name="Otillar R.P."/>
            <person name="Pangilinan J.L."/>
            <person name="Peng Y."/>
            <person name="Rokas A."/>
            <person name="Rosa C.A."/>
            <person name="Scheuner C."/>
            <person name="Sibirny A.A."/>
            <person name="Slot J.C."/>
            <person name="Stielow J.B."/>
            <person name="Sun H."/>
            <person name="Kurtzman C.P."/>
            <person name="Blackwell M."/>
            <person name="Grigoriev I.V."/>
            <person name="Jeffries T.W."/>
        </authorList>
    </citation>
    <scope>NUCLEOTIDE SEQUENCE [LARGE SCALE GENOMIC DNA]</scope>
    <source>
        <strain evidence="9">ATCC 58044 / CBS 1984 / NCYC 433 / NRRL Y-366-8</strain>
    </source>
</reference>
<sequence length="570" mass="62806">MSAAKLFIDHSKEPLLAPATSYKPNLELYEKEWVPKIKAYNEKLSNAIPNEYLAPSTLLPDDLDATPFNAMGIPATVLDEKTLTITELNASEIAQKIAARELTASETILAFIKRATLAHQLTHCAMEILFDYGIKRAKVLDEYQAKTGHTVGPLHGVPLSLKEHYEFEGHVTHAGYVSLLDNVSEKFSLTSQLLYDSGAVFYIRTTEPQSLMHMDSINNITGRGRNPHKTTMSPGGSSSGEGAIIAMKGSPLGLGSDIGGSIRGPAAFNGVWGLKPSSKRISLIGSISAREDTTCEAIQAVLGPLSNSVDDLELFMKSYLAQRPWELDQQLFPLPWKEVPTPRASDLTIGFVYDDGVVKPHPPVIRALKEVEEKLKAAGVHIIKWDPHRVYDAVEIANAAYSSDGNSAVFDRLEKSGEPLAPLSEHYLQIGKGDKGLSSMELQYYTHSREVLRQEYLKLFNKRGVDFLITPTYVGTAPKPSTIKYWGYTSLWNIMDQTCVTFPSGVFGDKSTDFKDESYKARNVYEEHEYGIYDPEASDGLPVGLTLVGRRYTEEAALKAAKVVSDIISV</sequence>
<dbReference type="EMBL" id="KV454208">
    <property type="protein sequence ID" value="ODQ61890.1"/>
    <property type="molecule type" value="Genomic_DNA"/>
</dbReference>
<comment type="catalytic activity">
    <reaction evidence="1">
        <text>a monocarboxylic acid amide + H2O = a monocarboxylate + NH4(+)</text>
        <dbReference type="Rhea" id="RHEA:12020"/>
        <dbReference type="ChEBI" id="CHEBI:15377"/>
        <dbReference type="ChEBI" id="CHEBI:28938"/>
        <dbReference type="ChEBI" id="CHEBI:35757"/>
        <dbReference type="ChEBI" id="CHEBI:83628"/>
        <dbReference type="EC" id="3.5.1.4"/>
    </reaction>
</comment>
<dbReference type="EC" id="3.5.1.4" evidence="3"/>
<dbReference type="PANTHER" id="PTHR46072">
    <property type="entry name" value="AMIDASE-RELATED-RELATED"/>
    <property type="match status" value="1"/>
</dbReference>
<feature type="active site" description="Charge relay system" evidence="5">
    <location>
        <position position="237"/>
    </location>
</feature>
<dbReference type="STRING" id="683960.A0A1E3P9A3"/>
<dbReference type="InterPro" id="IPR020556">
    <property type="entry name" value="Amidase_CS"/>
</dbReference>
<evidence type="ECO:0000256" key="4">
    <source>
        <dbReference type="ARBA" id="ARBA00022801"/>
    </source>
</evidence>
<proteinExistence type="inferred from homology"/>